<evidence type="ECO:0000256" key="3">
    <source>
        <dbReference type="ARBA" id="ARBA00004496"/>
    </source>
</evidence>
<dbReference type="PROSITE" id="PS50076">
    <property type="entry name" value="DNAJ_2"/>
    <property type="match status" value="1"/>
</dbReference>
<comment type="similarity">
    <text evidence="5">Belongs to the DPH4 family.</text>
</comment>
<comment type="function">
    <text evidence="1">Required for the first step of diphthamide biosynthesis, the transfer of 3-amino-3-carboxypropyl from S-adenosyl-L-methionine to a histidine residue. Diphthamide is a post-translational modification of histidine which occurs in elongation factor 2.</text>
</comment>
<name>A0AAD5RPF6_9PEZI</name>
<evidence type="ECO:0000313" key="16">
    <source>
        <dbReference type="Proteomes" id="UP001201980"/>
    </source>
</evidence>
<gene>
    <name evidence="15" type="ORF">MKZ38_002819</name>
</gene>
<reference evidence="15" key="1">
    <citation type="submission" date="2022-07" db="EMBL/GenBank/DDBJ databases">
        <title>Draft genome sequence of Zalerion maritima ATCC 34329, a (micro)plastics degrading marine fungus.</title>
        <authorList>
            <person name="Paco A."/>
            <person name="Goncalves M.F.M."/>
            <person name="Rocha-Santos T.A.P."/>
            <person name="Alves A."/>
        </authorList>
    </citation>
    <scope>NUCLEOTIDE SEQUENCE</scope>
    <source>
        <strain evidence="15">ATCC 34329</strain>
    </source>
</reference>
<evidence type="ECO:0000259" key="13">
    <source>
        <dbReference type="PROSITE" id="PS50076"/>
    </source>
</evidence>
<evidence type="ECO:0000313" key="15">
    <source>
        <dbReference type="EMBL" id="KAJ2899745.1"/>
    </source>
</evidence>
<evidence type="ECO:0000256" key="8">
    <source>
        <dbReference type="ARBA" id="ARBA00022723"/>
    </source>
</evidence>
<evidence type="ECO:0000256" key="7">
    <source>
        <dbReference type="ARBA" id="ARBA00022490"/>
    </source>
</evidence>
<dbReference type="InterPro" id="IPR044248">
    <property type="entry name" value="DPH3/4-like"/>
</dbReference>
<evidence type="ECO:0000256" key="9">
    <source>
        <dbReference type="ARBA" id="ARBA00022833"/>
    </source>
</evidence>
<evidence type="ECO:0000256" key="2">
    <source>
        <dbReference type="ARBA" id="ARBA00004123"/>
    </source>
</evidence>
<protein>
    <recommendedName>
        <fullName evidence="6">Diphthamide biosynthesis protein 4</fullName>
    </recommendedName>
</protein>
<evidence type="ECO:0000256" key="1">
    <source>
        <dbReference type="ARBA" id="ARBA00003474"/>
    </source>
</evidence>
<comment type="pathway">
    <text evidence="4">Protein modification; peptidyl-diphthamide biosynthesis.</text>
</comment>
<keyword evidence="8" id="KW-0479">Metal-binding</keyword>
<keyword evidence="11" id="KW-0539">Nucleus</keyword>
<dbReference type="InterPro" id="IPR001623">
    <property type="entry name" value="DnaJ_domain"/>
</dbReference>
<keyword evidence="9" id="KW-0862">Zinc</keyword>
<dbReference type="PANTHER" id="PTHR21454:SF46">
    <property type="entry name" value="DIPHTHAMIDE BIOSYNTHESIS PROTEIN 4"/>
    <property type="match status" value="1"/>
</dbReference>
<evidence type="ECO:0000256" key="4">
    <source>
        <dbReference type="ARBA" id="ARBA00005156"/>
    </source>
</evidence>
<dbReference type="AlphaFoldDB" id="A0AAD5RPF6"/>
<keyword evidence="16" id="KW-1185">Reference proteome</keyword>
<evidence type="ECO:0000256" key="10">
    <source>
        <dbReference type="ARBA" id="ARBA00023004"/>
    </source>
</evidence>
<evidence type="ECO:0000256" key="5">
    <source>
        <dbReference type="ARBA" id="ARBA00006169"/>
    </source>
</evidence>
<feature type="region of interest" description="Disordered" evidence="12">
    <location>
        <begin position="96"/>
        <end position="127"/>
    </location>
</feature>
<dbReference type="PROSITE" id="PS51074">
    <property type="entry name" value="DPH_MB"/>
    <property type="match status" value="1"/>
</dbReference>
<keyword evidence="7" id="KW-0963">Cytoplasm</keyword>
<organism evidence="15 16">
    <name type="scientific">Zalerion maritima</name>
    <dbReference type="NCBI Taxonomy" id="339359"/>
    <lineage>
        <taxon>Eukaryota</taxon>
        <taxon>Fungi</taxon>
        <taxon>Dikarya</taxon>
        <taxon>Ascomycota</taxon>
        <taxon>Pezizomycotina</taxon>
        <taxon>Sordariomycetes</taxon>
        <taxon>Lulworthiomycetidae</taxon>
        <taxon>Lulworthiales</taxon>
        <taxon>Lulworthiaceae</taxon>
        <taxon>Zalerion</taxon>
    </lineage>
</organism>
<dbReference type="PANTHER" id="PTHR21454">
    <property type="entry name" value="DPH3 HOMOLOG-RELATED"/>
    <property type="match status" value="1"/>
</dbReference>
<proteinExistence type="inferred from homology"/>
<evidence type="ECO:0000256" key="11">
    <source>
        <dbReference type="ARBA" id="ARBA00023242"/>
    </source>
</evidence>
<dbReference type="Pfam" id="PF05207">
    <property type="entry name" value="Zn_ribbon_CSL"/>
    <property type="match status" value="1"/>
</dbReference>
<dbReference type="Gene3D" id="3.10.660.10">
    <property type="entry name" value="DPH Zinc finger"/>
    <property type="match status" value="1"/>
</dbReference>
<feature type="compositionally biased region" description="Polar residues" evidence="12">
    <location>
        <begin position="96"/>
        <end position="106"/>
    </location>
</feature>
<dbReference type="CDD" id="cd06257">
    <property type="entry name" value="DnaJ"/>
    <property type="match status" value="1"/>
</dbReference>
<evidence type="ECO:0000259" key="14">
    <source>
        <dbReference type="PROSITE" id="PS51074"/>
    </source>
</evidence>
<dbReference type="InterPro" id="IPR036869">
    <property type="entry name" value="J_dom_sf"/>
</dbReference>
<comment type="subcellular location">
    <subcellularLocation>
        <location evidence="3">Cytoplasm</location>
    </subcellularLocation>
    <subcellularLocation>
        <location evidence="2">Nucleus</location>
    </subcellularLocation>
</comment>
<accession>A0AAD5RPF6</accession>
<dbReference type="GO" id="GO:0046872">
    <property type="term" value="F:metal ion binding"/>
    <property type="evidence" value="ECO:0007669"/>
    <property type="project" value="UniProtKB-KW"/>
</dbReference>
<dbReference type="GO" id="GO:0017183">
    <property type="term" value="P:protein histidyl modification to diphthamide"/>
    <property type="evidence" value="ECO:0007669"/>
    <property type="project" value="InterPro"/>
</dbReference>
<feature type="domain" description="J" evidence="13">
    <location>
        <begin position="17"/>
        <end position="108"/>
    </location>
</feature>
<dbReference type="SUPFAM" id="SSF144217">
    <property type="entry name" value="CSL zinc finger"/>
    <property type="match status" value="1"/>
</dbReference>
<keyword evidence="10" id="KW-0408">Iron</keyword>
<dbReference type="GO" id="GO:0005634">
    <property type="term" value="C:nucleus"/>
    <property type="evidence" value="ECO:0007669"/>
    <property type="project" value="UniProtKB-SubCell"/>
</dbReference>
<sequence length="224" mass="23995">MTTLTRGTPTGLPPEPTHYTALSLPQALLLSSPDPTSLVKKAYRRALLRHHPDKQQHRKPEPSCPCPSSFPRPTRAPPAPPAYTIDQITTAYATLSSPSSRQSYNKSLLLRPQQASQAPTSPPAAATGHLHATGIETIDLDDLSFSPSTSSWTRPCRCGNDAGFEITEGDLEAEVSASSLGHGGSDGGSGRQKFGELVVGCKDCSLWLRVHFAVMEEDEQEHGG</sequence>
<feature type="region of interest" description="Disordered" evidence="12">
    <location>
        <begin position="50"/>
        <end position="82"/>
    </location>
</feature>
<feature type="compositionally biased region" description="Pro residues" evidence="12">
    <location>
        <begin position="62"/>
        <end position="81"/>
    </location>
</feature>
<comment type="caution">
    <text evidence="15">The sequence shown here is derived from an EMBL/GenBank/DDBJ whole genome shotgun (WGS) entry which is preliminary data.</text>
</comment>
<dbReference type="Gene3D" id="1.10.287.110">
    <property type="entry name" value="DnaJ domain"/>
    <property type="match status" value="1"/>
</dbReference>
<feature type="domain" description="DPH-type MB" evidence="14">
    <location>
        <begin position="134"/>
        <end position="213"/>
    </location>
</feature>
<dbReference type="InterPro" id="IPR007872">
    <property type="entry name" value="DPH_MB_dom"/>
</dbReference>
<dbReference type="InterPro" id="IPR036671">
    <property type="entry name" value="DPH_MB_sf"/>
</dbReference>
<feature type="compositionally biased region" description="Low complexity" evidence="12">
    <location>
        <begin position="112"/>
        <end position="127"/>
    </location>
</feature>
<dbReference type="Proteomes" id="UP001201980">
    <property type="component" value="Unassembled WGS sequence"/>
</dbReference>
<dbReference type="SUPFAM" id="SSF46565">
    <property type="entry name" value="Chaperone J-domain"/>
    <property type="match status" value="1"/>
</dbReference>
<evidence type="ECO:0000256" key="6">
    <source>
        <dbReference type="ARBA" id="ARBA00021797"/>
    </source>
</evidence>
<evidence type="ECO:0000256" key="12">
    <source>
        <dbReference type="SAM" id="MobiDB-lite"/>
    </source>
</evidence>
<dbReference type="GO" id="GO:0005737">
    <property type="term" value="C:cytoplasm"/>
    <property type="evidence" value="ECO:0007669"/>
    <property type="project" value="UniProtKB-SubCell"/>
</dbReference>
<dbReference type="EMBL" id="JAKWBI020000189">
    <property type="protein sequence ID" value="KAJ2899745.1"/>
    <property type="molecule type" value="Genomic_DNA"/>
</dbReference>